<evidence type="ECO:0000256" key="1">
    <source>
        <dbReference type="ARBA" id="ARBA00023004"/>
    </source>
</evidence>
<dbReference type="AlphaFoldDB" id="H0UMH3"/>
<proteinExistence type="predicted"/>
<reference evidence="3 4" key="1">
    <citation type="submission" date="2011-11" db="EMBL/GenBank/DDBJ databases">
        <title>The Noncontiguous Finished genome of Jonquetella anthropi DSM 22815.</title>
        <authorList>
            <consortium name="US DOE Joint Genome Institute (JGI-PGF)"/>
            <person name="Lucas S."/>
            <person name="Copeland A."/>
            <person name="Lapidus A."/>
            <person name="Glavina del Rio T."/>
            <person name="Dalin E."/>
            <person name="Tice H."/>
            <person name="Bruce D."/>
            <person name="Goodwin L."/>
            <person name="Pitluck S."/>
            <person name="Peters L."/>
            <person name="Mikhailova N."/>
            <person name="Held B."/>
            <person name="Kyrpides N."/>
            <person name="Mavromatis K."/>
            <person name="Ivanova N."/>
            <person name="Markowitz V."/>
            <person name="Cheng J.-F."/>
            <person name="Hugenholtz P."/>
            <person name="Woyke T."/>
            <person name="Wu D."/>
            <person name="Gronow S."/>
            <person name="Wellnitz S."/>
            <person name="Brambilla E."/>
            <person name="Klenk H.-P."/>
            <person name="Eisen J.A."/>
        </authorList>
    </citation>
    <scope>NUCLEOTIDE SEQUENCE [LARGE SCALE GENOMIC DNA]</scope>
    <source>
        <strain evidence="3 4">DSM 22815</strain>
    </source>
</reference>
<dbReference type="Gene3D" id="2.30.30.90">
    <property type="match status" value="1"/>
</dbReference>
<feature type="domain" description="Ferrous iron transporter FeoA-like" evidence="2">
    <location>
        <begin position="3"/>
        <end position="73"/>
    </location>
</feature>
<dbReference type="Pfam" id="PF04023">
    <property type="entry name" value="FeoA"/>
    <property type="match status" value="1"/>
</dbReference>
<dbReference type="InterPro" id="IPR008988">
    <property type="entry name" value="Transcriptional_repressor_C"/>
</dbReference>
<keyword evidence="4" id="KW-1185">Reference proteome</keyword>
<dbReference type="GO" id="GO:0046914">
    <property type="term" value="F:transition metal ion binding"/>
    <property type="evidence" value="ECO:0007669"/>
    <property type="project" value="InterPro"/>
</dbReference>
<organism evidence="3 4">
    <name type="scientific">Jonquetella anthropi DSM 22815</name>
    <dbReference type="NCBI Taxonomy" id="885272"/>
    <lineage>
        <taxon>Bacteria</taxon>
        <taxon>Thermotogati</taxon>
        <taxon>Synergistota</taxon>
        <taxon>Synergistia</taxon>
        <taxon>Synergistales</taxon>
        <taxon>Dethiosulfovibrionaceae</taxon>
        <taxon>Jonquetella</taxon>
    </lineage>
</organism>
<protein>
    <submittedName>
        <fullName evidence="3">FeoA-like protein</fullName>
    </submittedName>
</protein>
<evidence type="ECO:0000259" key="2">
    <source>
        <dbReference type="SMART" id="SM00899"/>
    </source>
</evidence>
<dbReference type="RefSeq" id="WP_008521762.1">
    <property type="nucleotide sequence ID" value="NZ_CM001376.1"/>
</dbReference>
<dbReference type="HOGENOM" id="CLU_2699776_0_0_0"/>
<accession>H0UMH3</accession>
<dbReference type="SUPFAM" id="SSF50037">
    <property type="entry name" value="C-terminal domain of transcriptional repressors"/>
    <property type="match status" value="1"/>
</dbReference>
<name>H0UMH3_9BACT</name>
<sequence>MGRKMSDCASGEKVLIRAVEITDKATLKRLADLGIFPGSAVEICKNVDGQIIIGVAEARVSIERLISSQIIVA</sequence>
<evidence type="ECO:0000313" key="4">
    <source>
        <dbReference type="Proteomes" id="UP000003806"/>
    </source>
</evidence>
<keyword evidence="1" id="KW-0408">Iron</keyword>
<dbReference type="InterPro" id="IPR038157">
    <property type="entry name" value="FeoA_core_dom"/>
</dbReference>
<dbReference type="InterPro" id="IPR007167">
    <property type="entry name" value="Fe-transptr_FeoA-like"/>
</dbReference>
<evidence type="ECO:0000313" key="3">
    <source>
        <dbReference type="EMBL" id="EHM13676.1"/>
    </source>
</evidence>
<dbReference type="EMBL" id="CM001376">
    <property type="protein sequence ID" value="EHM13676.1"/>
    <property type="molecule type" value="Genomic_DNA"/>
</dbReference>
<dbReference type="Proteomes" id="UP000003806">
    <property type="component" value="Chromosome"/>
</dbReference>
<gene>
    <name evidence="3" type="ORF">JonanDRAFT_1312</name>
</gene>
<dbReference type="SMART" id="SM00899">
    <property type="entry name" value="FeoA"/>
    <property type="match status" value="1"/>
</dbReference>